<dbReference type="PROSITE" id="PS50943">
    <property type="entry name" value="HTH_CROC1"/>
    <property type="match status" value="1"/>
</dbReference>
<dbReference type="SUPFAM" id="SSF47413">
    <property type="entry name" value="lambda repressor-like DNA-binding domains"/>
    <property type="match status" value="1"/>
</dbReference>
<organism evidence="3 4">
    <name type="scientific">Paracoccus versutus</name>
    <name type="common">Thiobacillus versutus</name>
    <dbReference type="NCBI Taxonomy" id="34007"/>
    <lineage>
        <taxon>Bacteria</taxon>
        <taxon>Pseudomonadati</taxon>
        <taxon>Pseudomonadota</taxon>
        <taxon>Alphaproteobacteria</taxon>
        <taxon>Rhodobacterales</taxon>
        <taxon>Paracoccaceae</taxon>
        <taxon>Paracoccus</taxon>
    </lineage>
</organism>
<evidence type="ECO:0000259" key="2">
    <source>
        <dbReference type="PROSITE" id="PS50943"/>
    </source>
</evidence>
<dbReference type="SMART" id="SM00530">
    <property type="entry name" value="HTH_XRE"/>
    <property type="match status" value="1"/>
</dbReference>
<dbReference type="InterPro" id="IPR001387">
    <property type="entry name" value="Cro/C1-type_HTH"/>
</dbReference>
<evidence type="ECO:0000256" key="1">
    <source>
        <dbReference type="SAM" id="MobiDB-lite"/>
    </source>
</evidence>
<name>A0A3D9XJL2_PARVE</name>
<dbReference type="EMBL" id="QTUJ01000002">
    <property type="protein sequence ID" value="REF69818.1"/>
    <property type="molecule type" value="Genomic_DNA"/>
</dbReference>
<reference evidence="3 4" key="1">
    <citation type="submission" date="2018-08" db="EMBL/GenBank/DDBJ databases">
        <title>Genomic Encyclopedia of Archaeal and Bacterial Type Strains, Phase II (KMG-II): from individual species to whole genera.</title>
        <authorList>
            <person name="Goeker M."/>
        </authorList>
    </citation>
    <scope>NUCLEOTIDE SEQUENCE [LARGE SCALE GENOMIC DNA]</scope>
    <source>
        <strain evidence="3 4">DSM 17099</strain>
    </source>
</reference>
<proteinExistence type="predicted"/>
<sequence length="262" mass="30300">MKQDESSTFDFCDDDEAPDDSYLSVGDPHGVHPWQPPSRPLGHLLKKVRLNLGLTQDQMGDLMKVTGRNYNNYERGRVQNVPAPALQRLADHTGIAAAHLLTGRSPSLDYVTILDEVYALQKTVWDLCQRPDGKLYGMNTCLSPEELRDVIKALLSDREYRRYYEIDPYPELTKNDILETVATHTDFYKDAGWEWARDNDPEYHGFAPFPCPAMYVVPRFQDMAEYRRYLELRCQIEATLTSDERTLYSEWLSTKPKRSPEN</sequence>
<protein>
    <submittedName>
        <fullName evidence="3">Helix-turn-helix protein</fullName>
    </submittedName>
</protein>
<accession>A0A3D9XJL2</accession>
<dbReference type="Pfam" id="PF13560">
    <property type="entry name" value="HTH_31"/>
    <property type="match status" value="1"/>
</dbReference>
<dbReference type="RefSeq" id="WP_116221993.1">
    <property type="nucleotide sequence ID" value="NZ_CP038197.1"/>
</dbReference>
<dbReference type="CDD" id="cd00093">
    <property type="entry name" value="HTH_XRE"/>
    <property type="match status" value="1"/>
</dbReference>
<dbReference type="Proteomes" id="UP000256941">
    <property type="component" value="Unassembled WGS sequence"/>
</dbReference>
<dbReference type="GO" id="GO:0003677">
    <property type="term" value="F:DNA binding"/>
    <property type="evidence" value="ECO:0007669"/>
    <property type="project" value="InterPro"/>
</dbReference>
<comment type="caution">
    <text evidence="3">The sequence shown here is derived from an EMBL/GenBank/DDBJ whole genome shotgun (WGS) entry which is preliminary data.</text>
</comment>
<evidence type="ECO:0000313" key="4">
    <source>
        <dbReference type="Proteomes" id="UP000256941"/>
    </source>
</evidence>
<dbReference type="InterPro" id="IPR010982">
    <property type="entry name" value="Lambda_DNA-bd_dom_sf"/>
</dbReference>
<evidence type="ECO:0000313" key="3">
    <source>
        <dbReference type="EMBL" id="REF69818.1"/>
    </source>
</evidence>
<feature type="region of interest" description="Disordered" evidence="1">
    <location>
        <begin position="1"/>
        <end position="38"/>
    </location>
</feature>
<gene>
    <name evidence="3" type="ORF">BDD41_2535</name>
</gene>
<dbReference type="Gene3D" id="1.10.260.40">
    <property type="entry name" value="lambda repressor-like DNA-binding domains"/>
    <property type="match status" value="1"/>
</dbReference>
<dbReference type="AlphaFoldDB" id="A0A3D9XJL2"/>
<feature type="domain" description="HTH cro/C1-type" evidence="2">
    <location>
        <begin position="45"/>
        <end position="100"/>
    </location>
</feature>